<accession>A0A7M5XFF5</accession>
<organism evidence="1 2">
    <name type="scientific">Clytia hemisphaerica</name>
    <dbReference type="NCBI Taxonomy" id="252671"/>
    <lineage>
        <taxon>Eukaryota</taxon>
        <taxon>Metazoa</taxon>
        <taxon>Cnidaria</taxon>
        <taxon>Hydrozoa</taxon>
        <taxon>Hydroidolina</taxon>
        <taxon>Leptothecata</taxon>
        <taxon>Obeliida</taxon>
        <taxon>Clytiidae</taxon>
        <taxon>Clytia</taxon>
    </lineage>
</organism>
<evidence type="ECO:0000313" key="2">
    <source>
        <dbReference type="Proteomes" id="UP000594262"/>
    </source>
</evidence>
<evidence type="ECO:0000313" key="1">
    <source>
        <dbReference type="EnsemblMetazoa" id="CLYHEMP022670.1"/>
    </source>
</evidence>
<dbReference type="EnsemblMetazoa" id="CLYHEMT022670.1">
    <property type="protein sequence ID" value="CLYHEMP022670.1"/>
    <property type="gene ID" value="CLYHEMG022670"/>
</dbReference>
<dbReference type="OrthoDB" id="619536at2759"/>
<dbReference type="AlphaFoldDB" id="A0A7M5XFF5"/>
<reference evidence="1" key="1">
    <citation type="submission" date="2021-01" db="UniProtKB">
        <authorList>
            <consortium name="EnsemblMetazoa"/>
        </authorList>
    </citation>
    <scope>IDENTIFICATION</scope>
</reference>
<sequence length="135" mass="15217">MMSCLAGAIRRYLSEVCQKKPQDFPIAMTFNARSSSAKLADTIPLGNKSEGLFLSLPISVENPIERLDITRARLNKLKTLSHPHLFSFLYFSVIGGLVREPNPKNGILLNQRFYRINYTFLESSTILVLEMVGPQ</sequence>
<keyword evidence="2" id="KW-1185">Reference proteome</keyword>
<protein>
    <submittedName>
        <fullName evidence="1">Uncharacterized protein</fullName>
    </submittedName>
</protein>
<proteinExistence type="predicted"/>
<dbReference type="Proteomes" id="UP000594262">
    <property type="component" value="Unplaced"/>
</dbReference>
<name>A0A7M5XFF5_9CNID</name>